<accession>A0ABW5L9H0</accession>
<reference evidence="2" key="1">
    <citation type="journal article" date="2019" name="Int. J. Syst. Evol. Microbiol.">
        <title>The Global Catalogue of Microorganisms (GCM) 10K type strain sequencing project: providing services to taxonomists for standard genome sequencing and annotation.</title>
        <authorList>
            <consortium name="The Broad Institute Genomics Platform"/>
            <consortium name="The Broad Institute Genome Sequencing Center for Infectious Disease"/>
            <person name="Wu L."/>
            <person name="Ma J."/>
        </authorList>
    </citation>
    <scope>NUCLEOTIDE SEQUENCE [LARGE SCALE GENOMIC DNA]</scope>
    <source>
        <strain evidence="2">KCTC 52298</strain>
    </source>
</reference>
<dbReference type="Proteomes" id="UP001597440">
    <property type="component" value="Unassembled WGS sequence"/>
</dbReference>
<organism evidence="1 2">
    <name type="scientific">Sphingobacterium tabacisoli</name>
    <dbReference type="NCBI Taxonomy" id="2044855"/>
    <lineage>
        <taxon>Bacteria</taxon>
        <taxon>Pseudomonadati</taxon>
        <taxon>Bacteroidota</taxon>
        <taxon>Sphingobacteriia</taxon>
        <taxon>Sphingobacteriales</taxon>
        <taxon>Sphingobacteriaceae</taxon>
        <taxon>Sphingobacterium</taxon>
    </lineage>
</organism>
<dbReference type="RefSeq" id="WP_210354875.1">
    <property type="nucleotide sequence ID" value="NZ_JAEQMU010000002.1"/>
</dbReference>
<name>A0ABW5L9H0_9SPHI</name>
<keyword evidence="2" id="KW-1185">Reference proteome</keyword>
<dbReference type="InterPro" id="IPR014710">
    <property type="entry name" value="RmlC-like_jellyroll"/>
</dbReference>
<proteinExistence type="predicted"/>
<dbReference type="InterPro" id="IPR018490">
    <property type="entry name" value="cNMP-bd_dom_sf"/>
</dbReference>
<sequence>MKGLIHFFQQYRKLCPEALDFIRSQGKIKTYVKNEWYKQEAELIPKWCFVLDGLVAKIGYKKGNTEYIERLCPTQGCFTGSKHAFSSSREPLAIQFLQPTTLYEIPITALQEALTKFPELKEIYQILQQHRQLRLQEQVHILRLPVIQRLHALFIVRPQIFAHLTVAQRMSYLGISNYREYYKALNYHMRQ</sequence>
<dbReference type="Gene3D" id="2.60.120.10">
    <property type="entry name" value="Jelly Rolls"/>
    <property type="match status" value="1"/>
</dbReference>
<evidence type="ECO:0000313" key="1">
    <source>
        <dbReference type="EMBL" id="MFD2556715.1"/>
    </source>
</evidence>
<dbReference type="SUPFAM" id="SSF51206">
    <property type="entry name" value="cAMP-binding domain-like"/>
    <property type="match status" value="1"/>
</dbReference>
<protein>
    <submittedName>
        <fullName evidence="1">Crp/Fnr family transcriptional regulator</fullName>
    </submittedName>
</protein>
<comment type="caution">
    <text evidence="1">The sequence shown here is derived from an EMBL/GenBank/DDBJ whole genome shotgun (WGS) entry which is preliminary data.</text>
</comment>
<gene>
    <name evidence="1" type="ORF">ACFSQW_20170</name>
</gene>
<dbReference type="EMBL" id="JBHULD010000025">
    <property type="protein sequence ID" value="MFD2556715.1"/>
    <property type="molecule type" value="Genomic_DNA"/>
</dbReference>
<evidence type="ECO:0000313" key="2">
    <source>
        <dbReference type="Proteomes" id="UP001597440"/>
    </source>
</evidence>